<gene>
    <name evidence="3" type="ORF">PG993_009023</name>
</gene>
<evidence type="ECO:0000259" key="2">
    <source>
        <dbReference type="Pfam" id="PF25534"/>
    </source>
</evidence>
<feature type="domain" description="DUF7918" evidence="2">
    <location>
        <begin position="3"/>
        <end position="143"/>
    </location>
</feature>
<dbReference type="PANTHER" id="PTHR36223">
    <property type="entry name" value="BETA-LACTAMASE-TYPE TRANSPEPTIDASE FOLD DOMAIN CONTAINING PROTEIN"/>
    <property type="match status" value="1"/>
</dbReference>
<dbReference type="Pfam" id="PF25534">
    <property type="entry name" value="DUF7918"/>
    <property type="match status" value="1"/>
</dbReference>
<proteinExistence type="predicted"/>
<keyword evidence="4" id="KW-1185">Reference proteome</keyword>
<dbReference type="PANTHER" id="PTHR36223:SF1">
    <property type="entry name" value="TRANSCRIPTION ELONGATION FACTOR EAF N-TERMINAL DOMAIN-CONTAINING PROTEIN"/>
    <property type="match status" value="1"/>
</dbReference>
<organism evidence="3 4">
    <name type="scientific">Apiospora rasikravindrae</name>
    <dbReference type="NCBI Taxonomy" id="990691"/>
    <lineage>
        <taxon>Eukaryota</taxon>
        <taxon>Fungi</taxon>
        <taxon>Dikarya</taxon>
        <taxon>Ascomycota</taxon>
        <taxon>Pezizomycotina</taxon>
        <taxon>Sordariomycetes</taxon>
        <taxon>Xylariomycetidae</taxon>
        <taxon>Amphisphaeriales</taxon>
        <taxon>Apiosporaceae</taxon>
        <taxon>Apiospora</taxon>
    </lineage>
</organism>
<feature type="region of interest" description="Disordered" evidence="1">
    <location>
        <begin position="165"/>
        <end position="197"/>
    </location>
</feature>
<dbReference type="Proteomes" id="UP001444661">
    <property type="component" value="Unassembled WGS sequence"/>
</dbReference>
<sequence length="228" mass="25807">MEGFDSRDGDGEWHDHYFKFSDIVVVEDHDAPDQAPEDGTHKTKAWGLIRAYFFRMSKSAIKKREDYGEAPGASLTKGVAKKVLKGGFLTTMSAYETNASEKPDGVDMKQEDRFCNGRDRPFFIFEFRYLNKEGLYQAGVLERPDPTAGMTVDELRHLARKQLVQSQGEGPQVFKPENRDEVQPGAHGPGPWRKKVKVKETIRDDGIAQVHLLSDDDDDDDDVLFVPQ</sequence>
<reference evidence="3 4" key="1">
    <citation type="submission" date="2023-01" db="EMBL/GenBank/DDBJ databases">
        <title>Analysis of 21 Apiospora genomes using comparative genomics revels a genus with tremendous synthesis potential of carbohydrate active enzymes and secondary metabolites.</title>
        <authorList>
            <person name="Sorensen T."/>
        </authorList>
    </citation>
    <scope>NUCLEOTIDE SEQUENCE [LARGE SCALE GENOMIC DNA]</scope>
    <source>
        <strain evidence="3 4">CBS 33761</strain>
    </source>
</reference>
<dbReference type="EMBL" id="JAQQWK010000009">
    <property type="protein sequence ID" value="KAK8034028.1"/>
    <property type="molecule type" value="Genomic_DNA"/>
</dbReference>
<evidence type="ECO:0000313" key="4">
    <source>
        <dbReference type="Proteomes" id="UP001444661"/>
    </source>
</evidence>
<dbReference type="InterPro" id="IPR057678">
    <property type="entry name" value="DUF7918"/>
</dbReference>
<comment type="caution">
    <text evidence="3">The sequence shown here is derived from an EMBL/GenBank/DDBJ whole genome shotgun (WGS) entry which is preliminary data.</text>
</comment>
<evidence type="ECO:0000256" key="1">
    <source>
        <dbReference type="SAM" id="MobiDB-lite"/>
    </source>
</evidence>
<name>A0ABR1SI99_9PEZI</name>
<evidence type="ECO:0000313" key="3">
    <source>
        <dbReference type="EMBL" id="KAK8034028.1"/>
    </source>
</evidence>
<accession>A0ABR1SI99</accession>
<protein>
    <recommendedName>
        <fullName evidence="2">DUF7918 domain-containing protein</fullName>
    </recommendedName>
</protein>